<proteinExistence type="predicted"/>
<dbReference type="Gene3D" id="1.10.340.70">
    <property type="match status" value="1"/>
</dbReference>
<sequence>MRSMNTKLEADQMVGLLAALQLNPDFVDQIKEAQTRDPFLLRMLERMKQGKKSNFSIRADGAIVNGERICVPDVDGLRREILQEAHNAPYIMHPGTTKMYRNLRPYYWWQTMKKDVAEFVAKCITCQQVKAEHQVPAGLPHTLRRHDAIWVIVDRLTKSAHFLLIRLGDYLDKLVELRAVRENNLDIGRYDEGLYNGA</sequence>
<dbReference type="FunFam" id="1.10.340.70:FF:000001">
    <property type="entry name" value="Retrovirus-related Pol polyprotein from transposon gypsy-like Protein"/>
    <property type="match status" value="1"/>
</dbReference>
<protein>
    <recommendedName>
        <fullName evidence="1">Integrase zinc-binding domain-containing protein</fullName>
    </recommendedName>
</protein>
<reference evidence="2" key="1">
    <citation type="submission" date="2020-06" db="EMBL/GenBank/DDBJ databases">
        <authorList>
            <person name="Li T."/>
            <person name="Hu X."/>
            <person name="Zhang T."/>
            <person name="Song X."/>
            <person name="Zhang H."/>
            <person name="Dai N."/>
            <person name="Sheng W."/>
            <person name="Hou X."/>
            <person name="Wei L."/>
        </authorList>
    </citation>
    <scope>NUCLEOTIDE SEQUENCE</scope>
    <source>
        <strain evidence="2">KEN8</strain>
        <tissue evidence="2">Leaf</tissue>
    </source>
</reference>
<dbReference type="Pfam" id="PF17921">
    <property type="entry name" value="Integrase_H2C2"/>
    <property type="match status" value="1"/>
</dbReference>
<dbReference type="InterPro" id="IPR041588">
    <property type="entry name" value="Integrase_H2C2"/>
</dbReference>
<accession>A0AAW2J1X2</accession>
<gene>
    <name evidence="2" type="ORF">Scaly_2731200</name>
</gene>
<dbReference type="PANTHER" id="PTHR45835:SF99">
    <property type="entry name" value="CHROMO DOMAIN-CONTAINING PROTEIN-RELATED"/>
    <property type="match status" value="1"/>
</dbReference>
<comment type="caution">
    <text evidence="2">The sequence shown here is derived from an EMBL/GenBank/DDBJ whole genome shotgun (WGS) entry which is preliminary data.</text>
</comment>
<feature type="domain" description="Integrase zinc-binding" evidence="1">
    <location>
        <begin position="76"/>
        <end position="131"/>
    </location>
</feature>
<organism evidence="2">
    <name type="scientific">Sesamum calycinum</name>
    <dbReference type="NCBI Taxonomy" id="2727403"/>
    <lineage>
        <taxon>Eukaryota</taxon>
        <taxon>Viridiplantae</taxon>
        <taxon>Streptophyta</taxon>
        <taxon>Embryophyta</taxon>
        <taxon>Tracheophyta</taxon>
        <taxon>Spermatophyta</taxon>
        <taxon>Magnoliopsida</taxon>
        <taxon>eudicotyledons</taxon>
        <taxon>Gunneridae</taxon>
        <taxon>Pentapetalae</taxon>
        <taxon>asterids</taxon>
        <taxon>lamiids</taxon>
        <taxon>Lamiales</taxon>
        <taxon>Pedaliaceae</taxon>
        <taxon>Sesamum</taxon>
    </lineage>
</organism>
<evidence type="ECO:0000259" key="1">
    <source>
        <dbReference type="Pfam" id="PF17921"/>
    </source>
</evidence>
<dbReference type="EMBL" id="JACGWM010001745">
    <property type="protein sequence ID" value="KAL0288437.1"/>
    <property type="molecule type" value="Genomic_DNA"/>
</dbReference>
<dbReference type="PANTHER" id="PTHR45835">
    <property type="entry name" value="YALI0A06105P"/>
    <property type="match status" value="1"/>
</dbReference>
<reference evidence="2" key="2">
    <citation type="journal article" date="2024" name="Plant">
        <title>Genomic evolution and insights into agronomic trait innovations of Sesamum species.</title>
        <authorList>
            <person name="Miao H."/>
            <person name="Wang L."/>
            <person name="Qu L."/>
            <person name="Liu H."/>
            <person name="Sun Y."/>
            <person name="Le M."/>
            <person name="Wang Q."/>
            <person name="Wei S."/>
            <person name="Zheng Y."/>
            <person name="Lin W."/>
            <person name="Duan Y."/>
            <person name="Cao H."/>
            <person name="Xiong S."/>
            <person name="Wang X."/>
            <person name="Wei L."/>
            <person name="Li C."/>
            <person name="Ma Q."/>
            <person name="Ju M."/>
            <person name="Zhao R."/>
            <person name="Li G."/>
            <person name="Mu C."/>
            <person name="Tian Q."/>
            <person name="Mei H."/>
            <person name="Zhang T."/>
            <person name="Gao T."/>
            <person name="Zhang H."/>
        </authorList>
    </citation>
    <scope>NUCLEOTIDE SEQUENCE</scope>
    <source>
        <strain evidence="2">KEN8</strain>
    </source>
</reference>
<dbReference type="AlphaFoldDB" id="A0AAW2J1X2"/>
<name>A0AAW2J1X2_9LAMI</name>
<evidence type="ECO:0000313" key="2">
    <source>
        <dbReference type="EMBL" id="KAL0288437.1"/>
    </source>
</evidence>